<dbReference type="SUPFAM" id="SSF63829">
    <property type="entry name" value="Calcium-dependent phosphotriesterase"/>
    <property type="match status" value="1"/>
</dbReference>
<dbReference type="STRING" id="299467.A0A443SV39"/>
<dbReference type="GO" id="GO:0043021">
    <property type="term" value="F:ribonucleoprotein complex binding"/>
    <property type="evidence" value="ECO:0007669"/>
    <property type="project" value="UniProtKB-UniRule"/>
</dbReference>
<dbReference type="PROSITE" id="PS00678">
    <property type="entry name" value="WD_REPEATS_1"/>
    <property type="match status" value="1"/>
</dbReference>
<evidence type="ECO:0000256" key="2">
    <source>
        <dbReference type="ARBA" id="ARBA00022552"/>
    </source>
</evidence>
<evidence type="ECO:0000259" key="8">
    <source>
        <dbReference type="Pfam" id="PF08154"/>
    </source>
</evidence>
<feature type="repeat" description="WD" evidence="7">
    <location>
        <begin position="268"/>
        <end position="314"/>
    </location>
</feature>
<feature type="repeat" description="WD" evidence="7">
    <location>
        <begin position="333"/>
        <end position="355"/>
    </location>
</feature>
<dbReference type="PANTHER" id="PTHR19855">
    <property type="entry name" value="WD40 REPEAT PROTEIN 12, 37"/>
    <property type="match status" value="1"/>
</dbReference>
<protein>
    <recommendedName>
        <fullName evidence="6">Ribosome biogenesis protein WDR12 homolog</fullName>
    </recommendedName>
</protein>
<keyword evidence="5 6" id="KW-0539">Nucleus</keyword>
<dbReference type="GO" id="GO:0000466">
    <property type="term" value="P:maturation of 5.8S rRNA from tricistronic rRNA transcript (SSU-rRNA, 5.8S rRNA, LSU-rRNA)"/>
    <property type="evidence" value="ECO:0007669"/>
    <property type="project" value="UniProtKB-UniRule"/>
</dbReference>
<dbReference type="FunFam" id="2.130.10.10:FF:001898">
    <property type="entry name" value="Ribosome biogenesis protein WDR12 homolog"/>
    <property type="match status" value="1"/>
</dbReference>
<dbReference type="AlphaFoldDB" id="A0A443SV39"/>
<dbReference type="GO" id="GO:0005730">
    <property type="term" value="C:nucleolus"/>
    <property type="evidence" value="ECO:0007669"/>
    <property type="project" value="UniProtKB-SubCell"/>
</dbReference>
<feature type="repeat" description="WD" evidence="7">
    <location>
        <begin position="403"/>
        <end position="439"/>
    </location>
</feature>
<dbReference type="InterPro" id="IPR019775">
    <property type="entry name" value="WD40_repeat_CS"/>
</dbReference>
<dbReference type="PROSITE" id="PS50294">
    <property type="entry name" value="WD_REPEATS_REGION"/>
    <property type="match status" value="4"/>
</dbReference>
<reference evidence="9 10" key="1">
    <citation type="journal article" date="2018" name="Gigascience">
        <title>Genomes of trombidid mites reveal novel predicted allergens and laterally-transferred genes associated with secondary metabolism.</title>
        <authorList>
            <person name="Dong X."/>
            <person name="Chaisiri K."/>
            <person name="Xia D."/>
            <person name="Armstrong S.D."/>
            <person name="Fang Y."/>
            <person name="Donnelly M.J."/>
            <person name="Kadowaki T."/>
            <person name="McGarry J.W."/>
            <person name="Darby A.C."/>
            <person name="Makepeace B.L."/>
        </authorList>
    </citation>
    <scope>NUCLEOTIDE SEQUENCE [LARGE SCALE GENOMIC DNA]</scope>
    <source>
        <strain evidence="9">UoL-UT</strain>
    </source>
</reference>
<dbReference type="Proteomes" id="UP000288716">
    <property type="component" value="Unassembled WGS sequence"/>
</dbReference>
<dbReference type="GO" id="GO:0005654">
    <property type="term" value="C:nucleoplasm"/>
    <property type="evidence" value="ECO:0007669"/>
    <property type="project" value="UniProtKB-SubCell"/>
</dbReference>
<proteinExistence type="inferred from homology"/>
<evidence type="ECO:0000313" key="9">
    <source>
        <dbReference type="EMBL" id="RWS31379.1"/>
    </source>
</evidence>
<gene>
    <name evidence="9" type="ORF">B4U80_06773</name>
</gene>
<dbReference type="EMBL" id="NCKV01000182">
    <property type="protein sequence ID" value="RWS31379.1"/>
    <property type="molecule type" value="Genomic_DNA"/>
</dbReference>
<dbReference type="Pfam" id="PF08154">
    <property type="entry name" value="NLE"/>
    <property type="match status" value="1"/>
</dbReference>
<sequence length="439" mass="49516">MSSFQVKFVTKDEKCAIPAIPYAVNVATGGKELNALLNAVLEENNEEWEQREFDFLICDKLLRTSLEEHLKELTESSGKSFTGEQELIVEYVEKHSTPEAFNSLLNDDWVSCVHTNDTHIINGCYDGVINIWDISGQHLTKIPAHAAPVKDIRFVDGSKLKDVGLSFSNNELLFVSASHDENCIFWKFNCETNEVDYLSVFKGHERSVDCVDVYNDVFATGSFDNMIKIWSLIQKSEDSDEKINVKKKQKLGESSKVESKTRTPLLTIGGHSEAVTDLVWLNDFNSSGAVDLATCSMDNTIRLWDIELAEEKSNLKGSKAFLSIDYSRVNHCLITGSCDRHIRLWDPRSEEGTLVKAAFTNHTGWVSSVCWSTTNEHLFISGSYDNCVKLWDRRSQVAPLFDLTGHNDKVLAVDWSNPKFVISGASDNYMKIYQNKDHA</sequence>
<dbReference type="OrthoDB" id="10251381at2759"/>
<dbReference type="InterPro" id="IPR001680">
    <property type="entry name" value="WD40_rpt"/>
</dbReference>
<dbReference type="InterPro" id="IPR028599">
    <property type="entry name" value="WDR12/Ytm1"/>
</dbReference>
<evidence type="ECO:0000256" key="3">
    <source>
        <dbReference type="ARBA" id="ARBA00022574"/>
    </source>
</evidence>
<dbReference type="InterPro" id="IPR036322">
    <property type="entry name" value="WD40_repeat_dom_sf"/>
</dbReference>
<name>A0A443SV39_9ACAR</name>
<dbReference type="GO" id="GO:0030687">
    <property type="term" value="C:preribosome, large subunit precursor"/>
    <property type="evidence" value="ECO:0007669"/>
    <property type="project" value="UniProtKB-UniRule"/>
</dbReference>
<dbReference type="InterPro" id="IPR012972">
    <property type="entry name" value="NLE"/>
</dbReference>
<dbReference type="InterPro" id="IPR020472">
    <property type="entry name" value="WD40_PAC1"/>
</dbReference>
<keyword evidence="4" id="KW-0677">Repeat</keyword>
<evidence type="ECO:0000256" key="4">
    <source>
        <dbReference type="ARBA" id="ARBA00022737"/>
    </source>
</evidence>
<comment type="function">
    <text evidence="6">Required for maturation of ribosomal RNAs and formation of the large ribosomal subunit.</text>
</comment>
<feature type="repeat" description="WD" evidence="7">
    <location>
        <begin position="359"/>
        <end position="392"/>
    </location>
</feature>
<keyword evidence="10" id="KW-1185">Reference proteome</keyword>
<dbReference type="SUPFAM" id="SSF50978">
    <property type="entry name" value="WD40 repeat-like"/>
    <property type="match status" value="1"/>
</dbReference>
<evidence type="ECO:0000313" key="10">
    <source>
        <dbReference type="Proteomes" id="UP000288716"/>
    </source>
</evidence>
<keyword evidence="1 6" id="KW-0690">Ribosome biogenesis</keyword>
<organism evidence="9 10">
    <name type="scientific">Leptotrombidium deliense</name>
    <dbReference type="NCBI Taxonomy" id="299467"/>
    <lineage>
        <taxon>Eukaryota</taxon>
        <taxon>Metazoa</taxon>
        <taxon>Ecdysozoa</taxon>
        <taxon>Arthropoda</taxon>
        <taxon>Chelicerata</taxon>
        <taxon>Arachnida</taxon>
        <taxon>Acari</taxon>
        <taxon>Acariformes</taxon>
        <taxon>Trombidiformes</taxon>
        <taxon>Prostigmata</taxon>
        <taxon>Anystina</taxon>
        <taxon>Parasitengona</taxon>
        <taxon>Trombiculoidea</taxon>
        <taxon>Trombiculidae</taxon>
        <taxon>Leptotrombidium</taxon>
    </lineage>
</organism>
<dbReference type="PROSITE" id="PS50082">
    <property type="entry name" value="WD_REPEATS_2"/>
    <property type="match status" value="5"/>
</dbReference>
<comment type="caution">
    <text evidence="9">The sequence shown here is derived from an EMBL/GenBank/DDBJ whole genome shotgun (WGS) entry which is preliminary data.</text>
</comment>
<dbReference type="PANTHER" id="PTHR19855:SF11">
    <property type="entry name" value="RIBOSOME BIOGENESIS PROTEIN WDR12"/>
    <property type="match status" value="1"/>
</dbReference>
<evidence type="ECO:0000256" key="6">
    <source>
        <dbReference type="HAMAP-Rule" id="MF_03029"/>
    </source>
</evidence>
<evidence type="ECO:0000256" key="5">
    <source>
        <dbReference type="ARBA" id="ARBA00023242"/>
    </source>
</evidence>
<dbReference type="PRINTS" id="PR00320">
    <property type="entry name" value="GPROTEINBRPT"/>
</dbReference>
<comment type="similarity">
    <text evidence="6">Belongs to the WD repeat WDR12/YTM1 family.</text>
</comment>
<feature type="repeat" description="WD" evidence="7">
    <location>
        <begin position="201"/>
        <end position="232"/>
    </location>
</feature>
<keyword evidence="2 6" id="KW-0698">rRNA processing</keyword>
<dbReference type="HAMAP" id="MF_03029">
    <property type="entry name" value="WDR12"/>
    <property type="match status" value="1"/>
</dbReference>
<accession>A0A443SV39</accession>
<dbReference type="Gene3D" id="2.130.10.10">
    <property type="entry name" value="YVTN repeat-like/Quinoprotein amine dehydrogenase"/>
    <property type="match status" value="1"/>
</dbReference>
<dbReference type="GO" id="GO:0000463">
    <property type="term" value="P:maturation of LSU-rRNA from tricistronic rRNA transcript (SSU-rRNA, 5.8S rRNA, LSU-rRNA)"/>
    <property type="evidence" value="ECO:0007669"/>
    <property type="project" value="UniProtKB-UniRule"/>
</dbReference>
<comment type="subcellular location">
    <subcellularLocation>
        <location evidence="6">Nucleus</location>
        <location evidence="6">Nucleolus</location>
    </subcellularLocation>
    <subcellularLocation>
        <location evidence="6">Nucleus</location>
        <location evidence="6">Nucleoplasm</location>
    </subcellularLocation>
</comment>
<feature type="domain" description="NLE" evidence="8">
    <location>
        <begin position="5"/>
        <end position="70"/>
    </location>
</feature>
<dbReference type="InterPro" id="IPR015943">
    <property type="entry name" value="WD40/YVTN_repeat-like_dom_sf"/>
</dbReference>
<dbReference type="VEuPathDB" id="VectorBase:LDEU000664"/>
<keyword evidence="3 7" id="KW-0853">WD repeat</keyword>
<dbReference type="CDD" id="cd00200">
    <property type="entry name" value="WD40"/>
    <property type="match status" value="1"/>
</dbReference>
<dbReference type="SMART" id="SM00320">
    <property type="entry name" value="WD40"/>
    <property type="match status" value="7"/>
</dbReference>
<evidence type="ECO:0000256" key="7">
    <source>
        <dbReference type="PROSITE-ProRule" id="PRU00221"/>
    </source>
</evidence>
<dbReference type="Pfam" id="PF00400">
    <property type="entry name" value="WD40"/>
    <property type="match status" value="6"/>
</dbReference>
<evidence type="ECO:0000256" key="1">
    <source>
        <dbReference type="ARBA" id="ARBA00022517"/>
    </source>
</evidence>